<name>A0A8I6RZ87_CIMLE</name>
<evidence type="ECO:0000313" key="1">
    <source>
        <dbReference type="EnsemblMetazoa" id="XP_014253993.1"/>
    </source>
</evidence>
<dbReference type="AlphaFoldDB" id="A0A8I6RZ87"/>
<reference evidence="1" key="1">
    <citation type="submission" date="2022-01" db="UniProtKB">
        <authorList>
            <consortium name="EnsemblMetazoa"/>
        </authorList>
    </citation>
    <scope>IDENTIFICATION</scope>
</reference>
<keyword evidence="2" id="KW-1185">Reference proteome</keyword>
<sequence length="96" mass="11116">MDKTEEDSNETKHLSDKPVHKLDVGKLLKEKYNCMSLPTEISNVDHLSPEEIVKLNPRYYNYKLCSDEHRQKSEDLMSNFPLSVASKGSNNFRCLL</sequence>
<dbReference type="RefSeq" id="XP_014253993.1">
    <property type="nucleotide sequence ID" value="XM_014398507.2"/>
</dbReference>
<dbReference type="Proteomes" id="UP000494040">
    <property type="component" value="Unassembled WGS sequence"/>
</dbReference>
<proteinExistence type="predicted"/>
<organism evidence="1 2">
    <name type="scientific">Cimex lectularius</name>
    <name type="common">Bed bug</name>
    <name type="synonym">Acanthia lectularia</name>
    <dbReference type="NCBI Taxonomy" id="79782"/>
    <lineage>
        <taxon>Eukaryota</taxon>
        <taxon>Metazoa</taxon>
        <taxon>Ecdysozoa</taxon>
        <taxon>Arthropoda</taxon>
        <taxon>Hexapoda</taxon>
        <taxon>Insecta</taxon>
        <taxon>Pterygota</taxon>
        <taxon>Neoptera</taxon>
        <taxon>Paraneoptera</taxon>
        <taxon>Hemiptera</taxon>
        <taxon>Heteroptera</taxon>
        <taxon>Panheteroptera</taxon>
        <taxon>Cimicomorpha</taxon>
        <taxon>Cimicidae</taxon>
        <taxon>Cimex</taxon>
    </lineage>
</organism>
<evidence type="ECO:0000313" key="2">
    <source>
        <dbReference type="Proteomes" id="UP000494040"/>
    </source>
</evidence>
<protein>
    <submittedName>
        <fullName evidence="1">Uncharacterized protein</fullName>
    </submittedName>
</protein>
<dbReference type="EnsemblMetazoa" id="XM_014398507.2">
    <property type="protein sequence ID" value="XP_014253993.1"/>
    <property type="gene ID" value="LOC106669190"/>
</dbReference>
<dbReference type="GeneID" id="106669190"/>
<accession>A0A8I6RZ87</accession>